<comment type="caution">
    <text evidence="3">The sequence shown here is derived from an EMBL/GenBank/DDBJ whole genome shotgun (WGS) entry which is preliminary data.</text>
</comment>
<evidence type="ECO:0000313" key="4">
    <source>
        <dbReference type="Proteomes" id="UP000572051"/>
    </source>
</evidence>
<dbReference type="AlphaFoldDB" id="A0A7Z0JC59"/>
<dbReference type="Proteomes" id="UP000572051">
    <property type="component" value="Unassembled WGS sequence"/>
</dbReference>
<protein>
    <submittedName>
        <fullName evidence="3">Flavin reductase ActVB</fullName>
        <ecNumber evidence="3">1.5.1.-</ecNumber>
    </submittedName>
</protein>
<dbReference type="EMBL" id="JACCFS010000001">
    <property type="protein sequence ID" value="NYJ36139.1"/>
    <property type="molecule type" value="Genomic_DNA"/>
</dbReference>
<dbReference type="GO" id="GO:0006208">
    <property type="term" value="P:pyrimidine nucleobase catabolic process"/>
    <property type="evidence" value="ECO:0007669"/>
    <property type="project" value="TreeGrafter"/>
</dbReference>
<dbReference type="PANTHER" id="PTHR30466">
    <property type="entry name" value="FLAVIN REDUCTASE"/>
    <property type="match status" value="1"/>
</dbReference>
<dbReference type="SUPFAM" id="SSF50475">
    <property type="entry name" value="FMN-binding split barrel"/>
    <property type="match status" value="1"/>
</dbReference>
<gene>
    <name evidence="3" type="ORF">HNR10_004020</name>
</gene>
<dbReference type="GO" id="GO:0042602">
    <property type="term" value="F:riboflavin reductase (NADPH) activity"/>
    <property type="evidence" value="ECO:0007669"/>
    <property type="project" value="TreeGrafter"/>
</dbReference>
<dbReference type="RefSeq" id="WP_312889355.1">
    <property type="nucleotide sequence ID" value="NZ_JACCFS010000001.1"/>
</dbReference>
<dbReference type="InterPro" id="IPR050268">
    <property type="entry name" value="NADH-dep_flavin_reductase"/>
</dbReference>
<name>A0A7Z0JC59_9ACTN</name>
<keyword evidence="4" id="KW-1185">Reference proteome</keyword>
<dbReference type="InterPro" id="IPR012349">
    <property type="entry name" value="Split_barrel_FMN-bd"/>
</dbReference>
<dbReference type="GO" id="GO:0010181">
    <property type="term" value="F:FMN binding"/>
    <property type="evidence" value="ECO:0007669"/>
    <property type="project" value="InterPro"/>
</dbReference>
<evidence type="ECO:0000256" key="1">
    <source>
        <dbReference type="ARBA" id="ARBA00023002"/>
    </source>
</evidence>
<dbReference type="SMART" id="SM00903">
    <property type="entry name" value="Flavin_Reduct"/>
    <property type="match status" value="1"/>
</dbReference>
<feature type="domain" description="Flavin reductase like" evidence="2">
    <location>
        <begin position="23"/>
        <end position="167"/>
    </location>
</feature>
<organism evidence="3 4">
    <name type="scientific">Nocardiopsis aegyptia</name>
    <dbReference type="NCBI Taxonomy" id="220378"/>
    <lineage>
        <taxon>Bacteria</taxon>
        <taxon>Bacillati</taxon>
        <taxon>Actinomycetota</taxon>
        <taxon>Actinomycetes</taxon>
        <taxon>Streptosporangiales</taxon>
        <taxon>Nocardiopsidaceae</taxon>
        <taxon>Nocardiopsis</taxon>
    </lineage>
</organism>
<dbReference type="InterPro" id="IPR002563">
    <property type="entry name" value="Flavin_Rdtase-like_dom"/>
</dbReference>
<dbReference type="PANTHER" id="PTHR30466:SF1">
    <property type="entry name" value="FMN REDUCTASE (NADH) RUTF"/>
    <property type="match status" value="1"/>
</dbReference>
<dbReference type="EC" id="1.5.1.-" evidence="3"/>
<dbReference type="Gene3D" id="2.30.110.10">
    <property type="entry name" value="Electron Transport, Fmn-binding Protein, Chain A"/>
    <property type="match status" value="1"/>
</dbReference>
<proteinExistence type="predicted"/>
<evidence type="ECO:0000313" key="3">
    <source>
        <dbReference type="EMBL" id="NYJ36139.1"/>
    </source>
</evidence>
<sequence>MASAEPRVRHRPGPDREVFRDAMARFPAGVTIVTTHDEQGRPHGFTASSFCSVSLEPALVLVCLARTANCFPVFASNPRFAISILPESRVDLALRFAGKSADKFADGGFVRTPSGSMVVEDALAVVECVVDSRHDAGDHVILLGEVERVSLAGTGSPAVYVDRGFARVTA</sequence>
<evidence type="ECO:0000259" key="2">
    <source>
        <dbReference type="SMART" id="SM00903"/>
    </source>
</evidence>
<dbReference type="Pfam" id="PF01613">
    <property type="entry name" value="Flavin_Reduct"/>
    <property type="match status" value="1"/>
</dbReference>
<keyword evidence="1 3" id="KW-0560">Oxidoreductase</keyword>
<reference evidence="3 4" key="1">
    <citation type="submission" date="2020-07" db="EMBL/GenBank/DDBJ databases">
        <title>Sequencing the genomes of 1000 actinobacteria strains.</title>
        <authorList>
            <person name="Klenk H.-P."/>
        </authorList>
    </citation>
    <scope>NUCLEOTIDE SEQUENCE [LARGE SCALE GENOMIC DNA]</scope>
    <source>
        <strain evidence="3 4">DSM 44442</strain>
    </source>
</reference>
<accession>A0A7Z0JC59</accession>